<keyword evidence="1" id="KW-0472">Membrane</keyword>
<dbReference type="AlphaFoldDB" id="A0A7W0AEC7"/>
<accession>A0A7W0AEC7</accession>
<evidence type="ECO:0000313" key="4">
    <source>
        <dbReference type="EMBL" id="MBA2779440.1"/>
    </source>
</evidence>
<keyword evidence="1" id="KW-0812">Transmembrane</keyword>
<evidence type="ECO:0000313" key="6">
    <source>
        <dbReference type="Proteomes" id="UP000518091"/>
    </source>
</evidence>
<feature type="domain" description="AB hydrolase-1" evidence="3">
    <location>
        <begin position="445"/>
        <end position="562"/>
    </location>
</feature>
<comment type="caution">
    <text evidence="4">The sequence shown here is derived from an EMBL/GenBank/DDBJ whole genome shotgun (WGS) entry which is preliminary data.</text>
</comment>
<gene>
    <name evidence="4" type="ORF">H1D44_11055</name>
    <name evidence="5" type="ORF">HOP48_14070</name>
</gene>
<dbReference type="SUPFAM" id="SSF53474">
    <property type="entry name" value="alpha/beta-Hydrolases"/>
    <property type="match status" value="1"/>
</dbReference>
<dbReference type="Gene3D" id="3.40.50.1820">
    <property type="entry name" value="alpha/beta hydrolase"/>
    <property type="match status" value="1"/>
</dbReference>
<dbReference type="Proteomes" id="UP000814353">
    <property type="component" value="Unassembled WGS sequence"/>
</dbReference>
<reference evidence="4 6" key="2">
    <citation type="submission" date="2020-07" db="EMBL/GenBank/DDBJ databases">
        <title>Identification of Halomonas strains.</title>
        <authorList>
            <person name="Xiao Z."/>
            <person name="Shen J."/>
        </authorList>
    </citation>
    <scope>NUCLEOTIDE SEQUENCE [LARGE SCALE GENOMIC DNA]</scope>
    <source>
        <strain evidence="4 6">DSM 17331</strain>
    </source>
</reference>
<keyword evidence="7" id="KW-1185">Reference proteome</keyword>
<dbReference type="InterPro" id="IPR005804">
    <property type="entry name" value="FA_desaturase_dom"/>
</dbReference>
<proteinExistence type="predicted"/>
<dbReference type="Pfam" id="PF00487">
    <property type="entry name" value="FA_desaturase"/>
    <property type="match status" value="1"/>
</dbReference>
<evidence type="ECO:0000313" key="7">
    <source>
        <dbReference type="Proteomes" id="UP000814353"/>
    </source>
</evidence>
<dbReference type="EMBL" id="JACEFT010000012">
    <property type="protein sequence ID" value="MBA2779440.1"/>
    <property type="molecule type" value="Genomic_DNA"/>
</dbReference>
<dbReference type="GO" id="GO:0006629">
    <property type="term" value="P:lipid metabolic process"/>
    <property type="evidence" value="ECO:0007669"/>
    <property type="project" value="InterPro"/>
</dbReference>
<feature type="transmembrane region" description="Helical" evidence="1">
    <location>
        <begin position="69"/>
        <end position="90"/>
    </location>
</feature>
<feature type="domain" description="Fatty acid desaturase" evidence="2">
    <location>
        <begin position="67"/>
        <end position="315"/>
    </location>
</feature>
<reference evidence="5 7" key="1">
    <citation type="submission" date="2020-05" db="EMBL/GenBank/DDBJ databases">
        <title>Comparative genomic analysis of denitrifying bacteria from Halomonas genus.</title>
        <authorList>
            <person name="Wang L."/>
            <person name="Shao Z."/>
        </authorList>
    </citation>
    <scope>NUCLEOTIDE SEQUENCE [LARGE SCALE GENOMIC DNA]</scope>
    <source>
        <strain evidence="5 7">DSM 17331</strain>
    </source>
</reference>
<feature type="transmembrane region" description="Helical" evidence="1">
    <location>
        <begin position="200"/>
        <end position="218"/>
    </location>
</feature>
<evidence type="ECO:0000313" key="5">
    <source>
        <dbReference type="EMBL" id="MCG6662673.1"/>
    </source>
</evidence>
<evidence type="ECO:0000259" key="3">
    <source>
        <dbReference type="Pfam" id="PF00561"/>
    </source>
</evidence>
<dbReference type="GO" id="GO:0016491">
    <property type="term" value="F:oxidoreductase activity"/>
    <property type="evidence" value="ECO:0007669"/>
    <property type="project" value="InterPro"/>
</dbReference>
<sequence length="667" mass="74497">MATFNMPEQISPKFQRLLDDSQKLEGVRLADAIPKNLYKPRLMRGMLSFFTGYAVYIGALVAIAHAPHWLFYLPLWLLAGLGGWGLFCVAHDCGHHSFSRDRKLNAIIGHLSLIPLLYPFHGWRHMHNLHHSHTNSLELDTDWRPVTRLQYQRMSRWEKFVYGSTRSWLFWLGTVNYQRHSGFRPSMFAKMEARNEVRRSILFVAVVAAIGLPALIYFTGISGFFLYFLMPWLAIHAWFSLTTMMHHISDETPFLTKEHWTFNGSGLLLTTDYMYPRWLLFLTNYITVHTAHHVAPIIPHYNLMEAQAALKSAYPGMVREKPLSIKDVWRVARYCHLYDPVKGYYEPLDETPRDISDKVTVPVVDPAKEAPYTPAKPSLLRLYIGGLALFSNKAAGRKATDAFGYTRGMIKKRPKDVLPLGAKRFAIGGTTSVQHGYLWGKGKGTILLVHGWGANSSSMYSFAGALQKQGFKVAAFDAPAHGVSPGSVTTMTEFKDAVKAAITTLEDVVGIVAHSLGGIASTGALAELGREHRVRGVCLLGAPATLPAVIQRWSRQVLPMDPAVRHAMHAELWRRNGVPVEHWDIPQLGQKLSVPFLVLHDEADDVVPVCEAQHIARHLPEVTFQAVEGVGHVRILSDMGAIALVTDFLAALDPTSGPTRNIAAEVV</sequence>
<dbReference type="Pfam" id="PF00561">
    <property type="entry name" value="Abhydrolase_1"/>
    <property type="match status" value="1"/>
</dbReference>
<keyword evidence="1" id="KW-1133">Transmembrane helix</keyword>
<dbReference type="RefSeq" id="WP_181514921.1">
    <property type="nucleotide sequence ID" value="NZ_JABFUB010000012.1"/>
</dbReference>
<evidence type="ECO:0000256" key="1">
    <source>
        <dbReference type="SAM" id="Phobius"/>
    </source>
</evidence>
<dbReference type="PANTHER" id="PTHR32100">
    <property type="entry name" value="OMEGA-6 FATTY ACID DESATURASE, CHLOROPLASTIC"/>
    <property type="match status" value="1"/>
</dbReference>
<dbReference type="InterPro" id="IPR029058">
    <property type="entry name" value="AB_hydrolase_fold"/>
</dbReference>
<dbReference type="EMBL" id="JABFUB010000012">
    <property type="protein sequence ID" value="MCG6662673.1"/>
    <property type="molecule type" value="Genomic_DNA"/>
</dbReference>
<dbReference type="CDD" id="cd03507">
    <property type="entry name" value="Delta12-FADS-like"/>
    <property type="match status" value="1"/>
</dbReference>
<name>A0A7W0AEC7_9GAMM</name>
<feature type="transmembrane region" description="Helical" evidence="1">
    <location>
        <begin position="45"/>
        <end position="63"/>
    </location>
</feature>
<evidence type="ECO:0000259" key="2">
    <source>
        <dbReference type="Pfam" id="PF00487"/>
    </source>
</evidence>
<dbReference type="Proteomes" id="UP000518091">
    <property type="component" value="Unassembled WGS sequence"/>
</dbReference>
<dbReference type="InterPro" id="IPR012171">
    <property type="entry name" value="Fatty_acid_desaturase"/>
</dbReference>
<protein>
    <submittedName>
        <fullName evidence="4">Alpha/beta fold hydrolase</fullName>
    </submittedName>
</protein>
<keyword evidence="4" id="KW-0378">Hydrolase</keyword>
<dbReference type="InterPro" id="IPR000073">
    <property type="entry name" value="AB_hydrolase_1"/>
</dbReference>
<dbReference type="GO" id="GO:0016787">
    <property type="term" value="F:hydrolase activity"/>
    <property type="evidence" value="ECO:0007669"/>
    <property type="project" value="UniProtKB-KW"/>
</dbReference>
<organism evidence="4 6">
    <name type="scientific">Billgrantia kenyensis</name>
    <dbReference type="NCBI Taxonomy" id="321266"/>
    <lineage>
        <taxon>Bacteria</taxon>
        <taxon>Pseudomonadati</taxon>
        <taxon>Pseudomonadota</taxon>
        <taxon>Gammaproteobacteria</taxon>
        <taxon>Oceanospirillales</taxon>
        <taxon>Halomonadaceae</taxon>
        <taxon>Billgrantia</taxon>
    </lineage>
</organism>